<proteinExistence type="inferred from homology"/>
<comment type="similarity">
    <text evidence="1">Belongs to the lysine N-acyltransferase MbtK family.</text>
</comment>
<keyword evidence="4" id="KW-0012">Acyltransferase</keyword>
<dbReference type="Proteomes" id="UP000800096">
    <property type="component" value="Unassembled WGS sequence"/>
</dbReference>
<dbReference type="InterPro" id="IPR019432">
    <property type="entry name" value="Acyltransferase_MbtK/IucB-like"/>
</dbReference>
<dbReference type="OrthoDB" id="4250781at2759"/>
<keyword evidence="4" id="KW-0808">Transferase</keyword>
<dbReference type="AlphaFoldDB" id="A0A6A5Q9K6"/>
<evidence type="ECO:0000256" key="1">
    <source>
        <dbReference type="ARBA" id="ARBA00009893"/>
    </source>
</evidence>
<feature type="domain" description="Acyltransferase MbtK/IucB-like conserved" evidence="3">
    <location>
        <begin position="260"/>
        <end position="309"/>
    </location>
</feature>
<reference evidence="4" key="1">
    <citation type="journal article" date="2020" name="Stud. Mycol.">
        <title>101 Dothideomycetes genomes: a test case for predicting lifestyles and emergence of pathogens.</title>
        <authorList>
            <person name="Haridas S."/>
            <person name="Albert R."/>
            <person name="Binder M."/>
            <person name="Bloem J."/>
            <person name="Labutti K."/>
            <person name="Salamov A."/>
            <person name="Andreopoulos B."/>
            <person name="Baker S."/>
            <person name="Barry K."/>
            <person name="Bills G."/>
            <person name="Bluhm B."/>
            <person name="Cannon C."/>
            <person name="Castanera R."/>
            <person name="Culley D."/>
            <person name="Daum C."/>
            <person name="Ezra D."/>
            <person name="Gonzalez J."/>
            <person name="Henrissat B."/>
            <person name="Kuo A."/>
            <person name="Liang C."/>
            <person name="Lipzen A."/>
            <person name="Lutzoni F."/>
            <person name="Magnuson J."/>
            <person name="Mondo S."/>
            <person name="Nolan M."/>
            <person name="Ohm R."/>
            <person name="Pangilinan J."/>
            <person name="Park H.-J."/>
            <person name="Ramirez L."/>
            <person name="Alfaro M."/>
            <person name="Sun H."/>
            <person name="Tritt A."/>
            <person name="Yoshinaga Y."/>
            <person name="Zwiers L.-H."/>
            <person name="Turgeon B."/>
            <person name="Goodwin S."/>
            <person name="Spatafora J."/>
            <person name="Crous P."/>
            <person name="Grigoriev I."/>
        </authorList>
    </citation>
    <scope>NUCLEOTIDE SEQUENCE</scope>
    <source>
        <strain evidence="4">HMLAC05119</strain>
    </source>
</reference>
<dbReference type="SMART" id="SM01006">
    <property type="entry name" value="AlcB"/>
    <property type="match status" value="1"/>
</dbReference>
<evidence type="ECO:0000256" key="2">
    <source>
        <dbReference type="SAM" id="MobiDB-lite"/>
    </source>
</evidence>
<accession>A0A6A5Q9K6</accession>
<dbReference type="GO" id="GO:0019290">
    <property type="term" value="P:siderophore biosynthetic process"/>
    <property type="evidence" value="ECO:0007669"/>
    <property type="project" value="InterPro"/>
</dbReference>
<dbReference type="FunFam" id="3.40.630.30:FF:000080">
    <property type="entry name" value="Siderophore biosynthesis acetylase AceI, putative"/>
    <property type="match status" value="1"/>
</dbReference>
<gene>
    <name evidence="4" type="ORF">BDU57DRAFT_524622</name>
</gene>
<dbReference type="PANTHER" id="PTHR31438">
    <property type="entry name" value="LYSINE N-ACYLTRANSFERASE C17G9.06C-RELATED"/>
    <property type="match status" value="1"/>
</dbReference>
<sequence>MHQVNPSRTMAPQRNNDATPETLVLKLPHPYLTSYEVTNSTAGTEHGSNQILPSKSSSSRQGTLPPTQLHNHAVWFSNAAFLADNVTPPRGDNSSWARARRSPYVTISWSAERPSVPQMWLVAYALVSLHPLVEHLRVIFSGKDSDLVAQDLYATGLFHPHPKASATSAADDGHLLLRGTFWQGAASPFGPRPVWAPQLDASNTPITKHYPTFPFQNAPSTQFPALPRHTSHPVREPKPEPGSIIYSRWVPHLKEHFTMVALDYTNPDHLNLFHNWQNDPRVAAGWNETGTLDEHREYLRKLHEDPHVLTMLAAFDDVLFAYFEVYWATEDHMGAHYQSSPYDRGRHSLVGDVRFRGPYRVSAWWSGLMHYMFLDEPRTWNLVGEPAATSSTVLAYDFAHGFHVEKLMDLPHKRSALMMVNREKFFTLSPFVWDGEQKVRPSLDALSKL</sequence>
<dbReference type="SUPFAM" id="SSF55729">
    <property type="entry name" value="Acyl-CoA N-acyltransferases (Nat)"/>
    <property type="match status" value="1"/>
</dbReference>
<organism evidence="4 5">
    <name type="scientific">Ampelomyces quisqualis</name>
    <name type="common">Powdery mildew agent</name>
    <dbReference type="NCBI Taxonomy" id="50730"/>
    <lineage>
        <taxon>Eukaryota</taxon>
        <taxon>Fungi</taxon>
        <taxon>Dikarya</taxon>
        <taxon>Ascomycota</taxon>
        <taxon>Pezizomycotina</taxon>
        <taxon>Dothideomycetes</taxon>
        <taxon>Pleosporomycetidae</taxon>
        <taxon>Pleosporales</taxon>
        <taxon>Pleosporineae</taxon>
        <taxon>Phaeosphaeriaceae</taxon>
        <taxon>Ampelomyces</taxon>
    </lineage>
</organism>
<dbReference type="PANTHER" id="PTHR31438:SF7">
    <property type="entry name" value="ACYLTRANSFERASE MBTK_IUCB-LIKE CONSERVED DOMAIN-CONTAINING PROTEIN"/>
    <property type="match status" value="1"/>
</dbReference>
<dbReference type="Pfam" id="PF13523">
    <property type="entry name" value="Acetyltransf_8"/>
    <property type="match status" value="1"/>
</dbReference>
<name>A0A6A5Q9K6_AMPQU</name>
<evidence type="ECO:0000259" key="3">
    <source>
        <dbReference type="SMART" id="SM01006"/>
    </source>
</evidence>
<protein>
    <submittedName>
        <fullName evidence="4">Acyl-CoA N-acyltransferase</fullName>
    </submittedName>
</protein>
<dbReference type="Gene3D" id="3.40.630.30">
    <property type="match status" value="1"/>
</dbReference>
<dbReference type="GO" id="GO:0016410">
    <property type="term" value="F:N-acyltransferase activity"/>
    <property type="evidence" value="ECO:0007669"/>
    <property type="project" value="TreeGrafter"/>
</dbReference>
<evidence type="ECO:0000313" key="4">
    <source>
        <dbReference type="EMBL" id="KAF1911478.1"/>
    </source>
</evidence>
<keyword evidence="5" id="KW-1185">Reference proteome</keyword>
<dbReference type="EMBL" id="ML979144">
    <property type="protein sequence ID" value="KAF1911478.1"/>
    <property type="molecule type" value="Genomic_DNA"/>
</dbReference>
<evidence type="ECO:0000313" key="5">
    <source>
        <dbReference type="Proteomes" id="UP000800096"/>
    </source>
</evidence>
<feature type="region of interest" description="Disordered" evidence="2">
    <location>
        <begin position="40"/>
        <end position="65"/>
    </location>
</feature>
<dbReference type="InterPro" id="IPR016181">
    <property type="entry name" value="Acyl_CoA_acyltransferase"/>
</dbReference>